<feature type="transmembrane region" description="Helical" evidence="1">
    <location>
        <begin position="107"/>
        <end position="128"/>
    </location>
</feature>
<feature type="transmembrane region" description="Helical" evidence="1">
    <location>
        <begin position="30"/>
        <end position="55"/>
    </location>
</feature>
<dbReference type="RefSeq" id="WP_064306941.1">
    <property type="nucleotide sequence ID" value="NZ_LWCR01000003.1"/>
</dbReference>
<feature type="transmembrane region" description="Helical" evidence="1">
    <location>
        <begin position="170"/>
        <end position="193"/>
    </location>
</feature>
<dbReference type="OrthoDB" id="6874380at2"/>
<reference evidence="2 3" key="1">
    <citation type="submission" date="2016-04" db="EMBL/GenBank/DDBJ databases">
        <title>Draft Genome Sequences of Staphylococcus capitis Strain H36, S. capitis Strain H65, S. cohnii Strain H62, S. hominis Strain H69, Mycobacterium iranicum Strain H39, Plantibacter sp. Strain H53, Pseudomonas oryzihabitans Strain H72, and Microbacterium sp. Strain H83, isolated from residential settings.</title>
        <authorList>
            <person name="Lymperopoulou D."/>
            <person name="Adams R.I."/>
            <person name="Lindow S."/>
            <person name="Coil D.A."/>
            <person name="Jospin G."/>
            <person name="Eisen J.A."/>
        </authorList>
    </citation>
    <scope>NUCLEOTIDE SEQUENCE [LARGE SCALE GENOMIC DNA]</scope>
    <source>
        <strain evidence="2 3">H72</strain>
    </source>
</reference>
<name>A0A178LKU5_9PSED</name>
<sequence length="275" mass="29550">MEAATMEVRVASHTPRWSDWPRWIKQAVPLFVQVLPAFVALTLLAAFTTVSILLILGKAAFHLASLCSPLIFLVLALALRRAGMLGDRPVLGTAIGAGSPWRNFFRVAAPLALVIGIALNALAVLAMLGSDIGAWKRGALPLTTLPLDLFSAEKRPLLVMLYTTAVEQQLSLMPLFVIMGGRLEPYLVAAVMAGRETWSSARAVQAQLSKSQKLVLGPMRLLTLCGVTLQATARALDATSNWLGVALLLVSIGGWLFYCCLIAVAARDITDSHPR</sequence>
<evidence type="ECO:0000256" key="1">
    <source>
        <dbReference type="SAM" id="Phobius"/>
    </source>
</evidence>
<feature type="transmembrane region" description="Helical" evidence="1">
    <location>
        <begin position="242"/>
        <end position="266"/>
    </location>
</feature>
<dbReference type="Proteomes" id="UP000078356">
    <property type="component" value="Unassembled WGS sequence"/>
</dbReference>
<evidence type="ECO:0008006" key="4">
    <source>
        <dbReference type="Google" id="ProtNLM"/>
    </source>
</evidence>
<keyword evidence="1" id="KW-1133">Transmembrane helix</keyword>
<proteinExistence type="predicted"/>
<protein>
    <recommendedName>
        <fullName evidence="4">Transmembrane protein</fullName>
    </recommendedName>
</protein>
<organism evidence="2 3">
    <name type="scientific">Pseudomonas oryzihabitans</name>
    <dbReference type="NCBI Taxonomy" id="47885"/>
    <lineage>
        <taxon>Bacteria</taxon>
        <taxon>Pseudomonadati</taxon>
        <taxon>Pseudomonadota</taxon>
        <taxon>Gammaproteobacteria</taxon>
        <taxon>Pseudomonadales</taxon>
        <taxon>Pseudomonadaceae</taxon>
        <taxon>Pseudomonas</taxon>
    </lineage>
</organism>
<keyword evidence="1" id="KW-0812">Transmembrane</keyword>
<comment type="caution">
    <text evidence="2">The sequence shown here is derived from an EMBL/GenBank/DDBJ whole genome shotgun (WGS) entry which is preliminary data.</text>
</comment>
<dbReference type="EMBL" id="LWCR01000003">
    <property type="protein sequence ID" value="OAN31730.1"/>
    <property type="molecule type" value="Genomic_DNA"/>
</dbReference>
<dbReference type="AlphaFoldDB" id="A0A178LKU5"/>
<evidence type="ECO:0000313" key="3">
    <source>
        <dbReference type="Proteomes" id="UP000078356"/>
    </source>
</evidence>
<feature type="transmembrane region" description="Helical" evidence="1">
    <location>
        <begin position="214"/>
        <end position="236"/>
    </location>
</feature>
<keyword evidence="1" id="KW-0472">Membrane</keyword>
<accession>A0A178LKU5</accession>
<feature type="transmembrane region" description="Helical" evidence="1">
    <location>
        <begin position="61"/>
        <end position="79"/>
    </location>
</feature>
<evidence type="ECO:0000313" key="2">
    <source>
        <dbReference type="EMBL" id="OAN31730.1"/>
    </source>
</evidence>
<gene>
    <name evidence="2" type="ORF">A4V15_11760</name>
</gene>